<evidence type="ECO:0000313" key="3">
    <source>
        <dbReference type="EMBL" id="GAE03249.1"/>
    </source>
</evidence>
<name>A0A0S6U5K9_CLOBO</name>
<dbReference type="InterPro" id="IPR024301">
    <property type="entry name" value="Amidase_6"/>
</dbReference>
<sequence length="376" mass="43824">MGFFQRNKTNKIIVNFIIVIILSISFISLFQWKNVLVYKANDNIDNTEITKLIDDIFENRNKALLKGDLEFIESIYDTDTKYGVWAYEHEKKKIKYLHNWEKKQGVKFIDIKPKVVIRNIKENKDKYSINLLCSTEYKYIYENDPKKVNTSTIGTNHLVNLAKQEDEWVITKEWYKDPFADSLNINNLKKPDDIREYILSNSSRDFSDLNERRLSSIEYADKYCGTASNGKYGYKYNKKYRNYNPQGGDCANFASQILFEGGKFRKNSAWNYDSKGATRAWVNADGFKDYMIYSGRASVIAHGDYEKVYKASYNLLPGDFVAYEKKGDITHISVVTGADSKGYSLVSCHNTDRNKVPWDLGWNDKGIKFWLVRVHF</sequence>
<gene>
    <name evidence="3" type="ORF">CBO05C_2939</name>
</gene>
<reference evidence="3" key="1">
    <citation type="submission" date="2013-10" db="EMBL/GenBank/DDBJ databases">
        <title>Draft genome sequence of Clostridium botulinum type B strain Osaka05.</title>
        <authorList>
            <person name="Sakaguchi Y."/>
            <person name="Hosomi K."/>
            <person name="Uchiyama J."/>
            <person name="Ogura Y."/>
            <person name="Sakaguchi M."/>
            <person name="Kohda T."/>
            <person name="Mukamoto M."/>
            <person name="Misawa N."/>
            <person name="Matsuzaki S."/>
            <person name="Hayashi T."/>
            <person name="Kozaki S."/>
        </authorList>
    </citation>
    <scope>NUCLEOTIDE SEQUENCE</scope>
    <source>
        <strain evidence="3">Osaka05</strain>
    </source>
</reference>
<keyword evidence="1" id="KW-1133">Transmembrane helix</keyword>
<feature type="transmembrane region" description="Helical" evidence="1">
    <location>
        <begin position="12"/>
        <end position="32"/>
    </location>
</feature>
<keyword evidence="1" id="KW-0472">Membrane</keyword>
<proteinExistence type="predicted"/>
<protein>
    <submittedName>
        <fullName evidence="3">Exported protein</fullName>
    </submittedName>
</protein>
<feature type="domain" description="Putative amidase" evidence="2">
    <location>
        <begin position="212"/>
        <end position="371"/>
    </location>
</feature>
<dbReference type="Pfam" id="PF12671">
    <property type="entry name" value="Amidase_6"/>
    <property type="match status" value="1"/>
</dbReference>
<dbReference type="Proteomes" id="UP000054164">
    <property type="component" value="Unassembled WGS sequence"/>
</dbReference>
<dbReference type="RefSeq" id="WP_030036168.1">
    <property type="nucleotide sequence ID" value="NZ_DF384213.1"/>
</dbReference>
<keyword evidence="1" id="KW-0812">Transmembrane</keyword>
<dbReference type="PANTHER" id="PTHR40032">
    <property type="entry name" value="EXPORTED PROTEIN-RELATED"/>
    <property type="match status" value="1"/>
</dbReference>
<evidence type="ECO:0000259" key="2">
    <source>
        <dbReference type="Pfam" id="PF12671"/>
    </source>
</evidence>
<evidence type="ECO:0000256" key="1">
    <source>
        <dbReference type="SAM" id="Phobius"/>
    </source>
</evidence>
<dbReference type="PANTHER" id="PTHR40032:SF1">
    <property type="entry name" value="EXPORTED PROTEIN"/>
    <property type="match status" value="1"/>
</dbReference>
<accession>A0A0S6U5K9</accession>
<dbReference type="HOGENOM" id="CLU_046705_0_0_9"/>
<dbReference type="AlphaFoldDB" id="A0A0S6U5K9"/>
<dbReference type="EMBL" id="DF384213">
    <property type="protein sequence ID" value="GAE03249.1"/>
    <property type="molecule type" value="Genomic_DNA"/>
</dbReference>
<organism evidence="3">
    <name type="scientific">Clostridium botulinum B str. Osaka05</name>
    <dbReference type="NCBI Taxonomy" id="1407017"/>
    <lineage>
        <taxon>Bacteria</taxon>
        <taxon>Bacillati</taxon>
        <taxon>Bacillota</taxon>
        <taxon>Clostridia</taxon>
        <taxon>Eubacteriales</taxon>
        <taxon>Clostridiaceae</taxon>
        <taxon>Clostridium</taxon>
    </lineage>
</organism>